<reference evidence="18 19" key="1">
    <citation type="submission" date="2019-10" db="EMBL/GenBank/DDBJ databases">
        <authorList>
            <person name="Palmer J.M."/>
        </authorList>
    </citation>
    <scope>NUCLEOTIDE SEQUENCE [LARGE SCALE GENOMIC DNA]</scope>
    <source>
        <strain evidence="18 19">TWF696</strain>
    </source>
</reference>
<evidence type="ECO:0000256" key="12">
    <source>
        <dbReference type="PROSITE-ProRule" id="PRU10061"/>
    </source>
</evidence>
<evidence type="ECO:0000256" key="1">
    <source>
        <dbReference type="ARBA" id="ARBA00000681"/>
    </source>
</evidence>
<evidence type="ECO:0000259" key="16">
    <source>
        <dbReference type="PROSITE" id="PS51164"/>
    </source>
</evidence>
<dbReference type="GO" id="GO:0030248">
    <property type="term" value="F:cellulose binding"/>
    <property type="evidence" value="ECO:0007669"/>
    <property type="project" value="InterPro"/>
</dbReference>
<keyword evidence="6" id="KW-0858">Xylan degradation</keyword>
<organism evidence="18 19">
    <name type="scientific">Orbilia brochopaga</name>
    <dbReference type="NCBI Taxonomy" id="3140254"/>
    <lineage>
        <taxon>Eukaryota</taxon>
        <taxon>Fungi</taxon>
        <taxon>Dikarya</taxon>
        <taxon>Ascomycota</taxon>
        <taxon>Pezizomycotina</taxon>
        <taxon>Orbiliomycetes</taxon>
        <taxon>Orbiliales</taxon>
        <taxon>Orbiliaceae</taxon>
        <taxon>Orbilia</taxon>
    </lineage>
</organism>
<evidence type="ECO:0000256" key="6">
    <source>
        <dbReference type="ARBA" id="ARBA00022651"/>
    </source>
</evidence>
<dbReference type="PROSITE" id="PS00562">
    <property type="entry name" value="CBM1_1"/>
    <property type="match status" value="1"/>
</dbReference>
<comment type="subcellular location">
    <subcellularLocation>
        <location evidence="2">Secreted</location>
    </subcellularLocation>
</comment>
<comment type="pathway">
    <text evidence="3">Glycan degradation; xylan degradation.</text>
</comment>
<dbReference type="PRINTS" id="PR00134">
    <property type="entry name" value="GLHYDRLASE10"/>
</dbReference>
<keyword evidence="8 13" id="KW-0378">Hydrolase</keyword>
<dbReference type="Proteomes" id="UP001375240">
    <property type="component" value="Unassembled WGS sequence"/>
</dbReference>
<keyword evidence="9 13" id="KW-0119">Carbohydrate metabolism</keyword>
<feature type="region of interest" description="Disordered" evidence="14">
    <location>
        <begin position="60"/>
        <end position="101"/>
    </location>
</feature>
<dbReference type="PROSITE" id="PS00591">
    <property type="entry name" value="GH10_1"/>
    <property type="match status" value="1"/>
</dbReference>
<keyword evidence="5" id="KW-0964">Secreted</keyword>
<accession>A0AAV9VA46</accession>
<keyword evidence="7 15" id="KW-0732">Signal</keyword>
<dbReference type="PANTHER" id="PTHR31490:SF35">
    <property type="entry name" value="ENDO-1,4-BETA-XYLANASE"/>
    <property type="match status" value="1"/>
</dbReference>
<evidence type="ECO:0000256" key="7">
    <source>
        <dbReference type="ARBA" id="ARBA00022729"/>
    </source>
</evidence>
<dbReference type="SMART" id="SM00236">
    <property type="entry name" value="fCBD"/>
    <property type="match status" value="1"/>
</dbReference>
<evidence type="ECO:0000256" key="2">
    <source>
        <dbReference type="ARBA" id="ARBA00004613"/>
    </source>
</evidence>
<dbReference type="InterPro" id="IPR031158">
    <property type="entry name" value="GH10_AS"/>
</dbReference>
<comment type="catalytic activity">
    <reaction evidence="1 13">
        <text>Endohydrolysis of (1-&gt;4)-beta-D-xylosidic linkages in xylans.</text>
        <dbReference type="EC" id="3.2.1.8"/>
    </reaction>
</comment>
<dbReference type="SUPFAM" id="SSF51445">
    <property type="entry name" value="(Trans)glycosidases"/>
    <property type="match status" value="1"/>
</dbReference>
<evidence type="ECO:0000256" key="13">
    <source>
        <dbReference type="RuleBase" id="RU361174"/>
    </source>
</evidence>
<feature type="chain" id="PRO_5043732049" description="Beta-xylanase" evidence="15">
    <location>
        <begin position="18"/>
        <end position="421"/>
    </location>
</feature>
<dbReference type="EMBL" id="JAVHNQ010000002">
    <property type="protein sequence ID" value="KAK6355572.1"/>
    <property type="molecule type" value="Genomic_DNA"/>
</dbReference>
<dbReference type="Gene3D" id="3.20.20.80">
    <property type="entry name" value="Glycosidases"/>
    <property type="match status" value="1"/>
</dbReference>
<name>A0AAV9VA46_9PEZI</name>
<evidence type="ECO:0000256" key="10">
    <source>
        <dbReference type="ARBA" id="ARBA00023295"/>
    </source>
</evidence>
<dbReference type="AlphaFoldDB" id="A0AAV9VA46"/>
<keyword evidence="10 13" id="KW-0326">Glycosidase</keyword>
<keyword evidence="19" id="KW-1185">Reference proteome</keyword>
<evidence type="ECO:0000313" key="19">
    <source>
        <dbReference type="Proteomes" id="UP001375240"/>
    </source>
</evidence>
<evidence type="ECO:0000256" key="14">
    <source>
        <dbReference type="SAM" id="MobiDB-lite"/>
    </source>
</evidence>
<evidence type="ECO:0000259" key="17">
    <source>
        <dbReference type="PROSITE" id="PS51760"/>
    </source>
</evidence>
<dbReference type="GO" id="GO:0005576">
    <property type="term" value="C:extracellular region"/>
    <property type="evidence" value="ECO:0007669"/>
    <property type="project" value="UniProtKB-SubCell"/>
</dbReference>
<dbReference type="SUPFAM" id="SSF57180">
    <property type="entry name" value="Cellulose-binding domain"/>
    <property type="match status" value="1"/>
</dbReference>
<dbReference type="InterPro" id="IPR000254">
    <property type="entry name" value="CBD"/>
</dbReference>
<protein>
    <recommendedName>
        <fullName evidence="13">Beta-xylanase</fullName>
        <ecNumber evidence="13">3.2.1.8</ecNumber>
    </recommendedName>
</protein>
<dbReference type="GO" id="GO:0045493">
    <property type="term" value="P:xylan catabolic process"/>
    <property type="evidence" value="ECO:0007669"/>
    <property type="project" value="UniProtKB-KW"/>
</dbReference>
<dbReference type="GO" id="GO:0031176">
    <property type="term" value="F:endo-1,4-beta-xylanase activity"/>
    <property type="evidence" value="ECO:0007669"/>
    <property type="project" value="UniProtKB-EC"/>
</dbReference>
<dbReference type="EC" id="3.2.1.8" evidence="13"/>
<dbReference type="Pfam" id="PF00331">
    <property type="entry name" value="Glyco_hydro_10"/>
    <property type="match status" value="1"/>
</dbReference>
<comment type="similarity">
    <text evidence="4 13">Belongs to the glycosyl hydrolase 10 (cellulase F) family.</text>
</comment>
<dbReference type="InterPro" id="IPR035971">
    <property type="entry name" value="CBD_sf"/>
</dbReference>
<dbReference type="SMART" id="SM00633">
    <property type="entry name" value="Glyco_10"/>
    <property type="match status" value="1"/>
</dbReference>
<evidence type="ECO:0000256" key="15">
    <source>
        <dbReference type="SAM" id="SignalP"/>
    </source>
</evidence>
<dbReference type="Pfam" id="PF00734">
    <property type="entry name" value="CBM_1"/>
    <property type="match status" value="1"/>
</dbReference>
<dbReference type="PROSITE" id="PS51164">
    <property type="entry name" value="CBM1_2"/>
    <property type="match status" value="1"/>
</dbReference>
<feature type="domain" description="CBM1" evidence="16">
    <location>
        <begin position="17"/>
        <end position="53"/>
    </location>
</feature>
<evidence type="ECO:0000256" key="11">
    <source>
        <dbReference type="ARBA" id="ARBA00023326"/>
    </source>
</evidence>
<dbReference type="PANTHER" id="PTHR31490">
    <property type="entry name" value="GLYCOSYL HYDROLASE"/>
    <property type="match status" value="1"/>
</dbReference>
<dbReference type="InterPro" id="IPR017853">
    <property type="entry name" value="GH"/>
</dbReference>
<dbReference type="InterPro" id="IPR044846">
    <property type="entry name" value="GH10"/>
</dbReference>
<evidence type="ECO:0000256" key="8">
    <source>
        <dbReference type="ARBA" id="ARBA00022801"/>
    </source>
</evidence>
<keyword evidence="11 13" id="KW-0624">Polysaccharide degradation</keyword>
<evidence type="ECO:0000256" key="4">
    <source>
        <dbReference type="ARBA" id="ARBA00007495"/>
    </source>
</evidence>
<evidence type="ECO:0000313" key="18">
    <source>
        <dbReference type="EMBL" id="KAK6355572.1"/>
    </source>
</evidence>
<comment type="caution">
    <text evidence="18">The sequence shown here is derived from an EMBL/GenBank/DDBJ whole genome shotgun (WGS) entry which is preliminary data.</text>
</comment>
<dbReference type="PROSITE" id="PS51760">
    <property type="entry name" value="GH10_2"/>
    <property type="match status" value="1"/>
</dbReference>
<gene>
    <name evidence="18" type="ORF">TWF696_004672</name>
</gene>
<feature type="domain" description="GH10" evidence="17">
    <location>
        <begin position="124"/>
        <end position="418"/>
    </location>
</feature>
<feature type="signal peptide" evidence="15">
    <location>
        <begin position="1"/>
        <end position="17"/>
    </location>
</feature>
<dbReference type="InterPro" id="IPR001000">
    <property type="entry name" value="GH10_dom"/>
</dbReference>
<feature type="active site" description="Nucleophile" evidence="12">
    <location>
        <position position="339"/>
    </location>
</feature>
<evidence type="ECO:0000256" key="9">
    <source>
        <dbReference type="ARBA" id="ARBA00023277"/>
    </source>
</evidence>
<proteinExistence type="inferred from homology"/>
<sequence>MKSYIALALAAPVLVSAQQSMWGQCGGIGWTGPTNCNPPAACSTLNPYYAQCLSSVGGPTTTARTTTTTARTTTTTTRTTTPVTTPSTTPRTSTTTTTSSAPVGTGLDALIKSKGKKYVGFCADPATLNIAQNVAILRAEAGQVTPENSMKWQSIEPSQNSYSWGNADTLANWAQTNGKIIRGHTFVWHSQLPSWVSNINNKATLTTVIQNHIAQVAGRYKGKIYAWDVANEVFNDDGTRRSSVFSNVFGDWTFLDVAFRAARAADPDAKLCLNDYNLDYSGAKLNNFVQLVKDLIARGVPIDCVGTQSHLVVGNGAIPSFKSTLDALASTGLEVQITELDIRTNASPSSQQITQQGNDYRSVASACIKTAACSGITIWGVSDKDSWVPQTFSGQGYALLWDNNYQKKTTAYNGFVAGINS</sequence>
<evidence type="ECO:0000256" key="3">
    <source>
        <dbReference type="ARBA" id="ARBA00004851"/>
    </source>
</evidence>
<evidence type="ECO:0000256" key="5">
    <source>
        <dbReference type="ARBA" id="ARBA00022525"/>
    </source>
</evidence>